<dbReference type="EMBL" id="MEWR01000023">
    <property type="protein sequence ID" value="OGC81610.1"/>
    <property type="molecule type" value="Genomic_DNA"/>
</dbReference>
<evidence type="ECO:0000313" key="2">
    <source>
        <dbReference type="Proteomes" id="UP000177614"/>
    </source>
</evidence>
<dbReference type="AlphaFoldDB" id="A0A1F4XJ46"/>
<accession>A0A1F4XJ46</accession>
<gene>
    <name evidence="1" type="ORF">A2V81_05040</name>
</gene>
<name>A0A1F4XJ46_9BACT</name>
<dbReference type="Proteomes" id="UP000177614">
    <property type="component" value="Unassembled WGS sequence"/>
</dbReference>
<sequence length="245" mass="28977">MIIYYRDELQSYIKASLLQALRSHAECIQKERGILMNLHGDHINADVYNITSLFKIYQQTFGARDWLENKNNQTWLEDLQFIFRYQGEKNPHAILTTLKELWYYGSHILKNPLSTYSREIKSYARQIHIEYYRIKSQLRLSKKTIHTKYPNNTSLLTMFATFESVHEIGDLLAFELLQKHVDACIVLQRPTWTYIGYQQQVLKIRSYSFQSVDLNRFLENHNQGTSYVMASARVMKHLSAKIISL</sequence>
<comment type="caution">
    <text evidence="1">The sequence shown here is derived from an EMBL/GenBank/DDBJ whole genome shotgun (WGS) entry which is preliminary data.</text>
</comment>
<organism evidence="1 2">
    <name type="scientific">Candidatus Abawacabacteria bacterium RBG_16_42_10</name>
    <dbReference type="NCBI Taxonomy" id="1817814"/>
    <lineage>
        <taxon>Bacteria</taxon>
        <taxon>Candidatus Abawacaibacteriota</taxon>
    </lineage>
</organism>
<proteinExistence type="predicted"/>
<reference evidence="1 2" key="1">
    <citation type="journal article" date="2016" name="Nat. Commun.">
        <title>Thousands of microbial genomes shed light on interconnected biogeochemical processes in an aquifer system.</title>
        <authorList>
            <person name="Anantharaman K."/>
            <person name="Brown C.T."/>
            <person name="Hug L.A."/>
            <person name="Sharon I."/>
            <person name="Castelle C.J."/>
            <person name="Probst A.J."/>
            <person name="Thomas B.C."/>
            <person name="Singh A."/>
            <person name="Wilkins M.J."/>
            <person name="Karaoz U."/>
            <person name="Brodie E.L."/>
            <person name="Williams K.H."/>
            <person name="Hubbard S.S."/>
            <person name="Banfield J.F."/>
        </authorList>
    </citation>
    <scope>NUCLEOTIDE SEQUENCE [LARGE SCALE GENOMIC DNA]</scope>
</reference>
<protein>
    <submittedName>
        <fullName evidence="1">Uncharacterized protein</fullName>
    </submittedName>
</protein>
<evidence type="ECO:0000313" key="1">
    <source>
        <dbReference type="EMBL" id="OGC81610.1"/>
    </source>
</evidence>